<comment type="caution">
    <text evidence="1">The sequence shown here is derived from an EMBL/GenBank/DDBJ whole genome shotgun (WGS) entry which is preliminary data.</text>
</comment>
<dbReference type="EMBL" id="CAKOGP040001772">
    <property type="protein sequence ID" value="CAJ1950954.1"/>
    <property type="molecule type" value="Genomic_DNA"/>
</dbReference>
<organism evidence="1 2">
    <name type="scientific">Cylindrotheca closterium</name>
    <dbReference type="NCBI Taxonomy" id="2856"/>
    <lineage>
        <taxon>Eukaryota</taxon>
        <taxon>Sar</taxon>
        <taxon>Stramenopiles</taxon>
        <taxon>Ochrophyta</taxon>
        <taxon>Bacillariophyta</taxon>
        <taxon>Bacillariophyceae</taxon>
        <taxon>Bacillariophycidae</taxon>
        <taxon>Bacillariales</taxon>
        <taxon>Bacillariaceae</taxon>
        <taxon>Cylindrotheca</taxon>
    </lineage>
</organism>
<dbReference type="AlphaFoldDB" id="A0AAD2FRN8"/>
<keyword evidence="2" id="KW-1185">Reference proteome</keyword>
<reference evidence="1" key="1">
    <citation type="submission" date="2023-08" db="EMBL/GenBank/DDBJ databases">
        <authorList>
            <person name="Audoor S."/>
            <person name="Bilcke G."/>
        </authorList>
    </citation>
    <scope>NUCLEOTIDE SEQUENCE</scope>
</reference>
<accession>A0AAD2FRN8</accession>
<evidence type="ECO:0000313" key="1">
    <source>
        <dbReference type="EMBL" id="CAJ1950954.1"/>
    </source>
</evidence>
<protein>
    <submittedName>
        <fullName evidence="1">Uncharacterized protein</fullName>
    </submittedName>
</protein>
<evidence type="ECO:0000313" key="2">
    <source>
        <dbReference type="Proteomes" id="UP001295423"/>
    </source>
</evidence>
<sequence length="241" mass="27183">MFVQLVRHYESKDYRDKFISDCTAIRHYNTSTGEHNASALPHGEYMMSGFSLSLVEKKFLDAIITGLRLVEPNFGISSSNCGCIRTVNGMYHQPSHLDHGMFRMQDKEGQAKAFIGHIGLMPEGCLLRLDLLTDKAMMYISKGEEIPQDLALWTELKFVHVPYGAFLLINARQFHGGHYGSDDALRFHCFLSTLPWESNNKTDEICLLPRMTESGAVPPPKTATLDLKGMMEMMSTTRLSL</sequence>
<proteinExistence type="predicted"/>
<dbReference type="Proteomes" id="UP001295423">
    <property type="component" value="Unassembled WGS sequence"/>
</dbReference>
<gene>
    <name evidence="1" type="ORF">CYCCA115_LOCUS12838</name>
</gene>
<name>A0AAD2FRN8_9STRA</name>